<comment type="caution">
    <text evidence="9">The sequence shown here is derived from an EMBL/GenBank/DDBJ whole genome shotgun (WGS) entry which is preliminary data.</text>
</comment>
<organism evidence="9 10">
    <name type="scientific">Trichoglossum hirsutum</name>
    <dbReference type="NCBI Taxonomy" id="265104"/>
    <lineage>
        <taxon>Eukaryota</taxon>
        <taxon>Fungi</taxon>
        <taxon>Dikarya</taxon>
        <taxon>Ascomycota</taxon>
        <taxon>Pezizomycotina</taxon>
        <taxon>Geoglossomycetes</taxon>
        <taxon>Geoglossales</taxon>
        <taxon>Geoglossaceae</taxon>
        <taxon>Trichoglossum</taxon>
    </lineage>
</organism>
<evidence type="ECO:0000256" key="7">
    <source>
        <dbReference type="SAM" id="Phobius"/>
    </source>
</evidence>
<dbReference type="InterPro" id="IPR018966">
    <property type="entry name" value="VTC_domain"/>
</dbReference>
<feature type="region of interest" description="Disordered" evidence="6">
    <location>
        <begin position="190"/>
        <end position="240"/>
    </location>
</feature>
<name>A0A9P8IDU9_9PEZI</name>
<evidence type="ECO:0000256" key="5">
    <source>
        <dbReference type="ARBA" id="ARBA00023136"/>
    </source>
</evidence>
<dbReference type="Proteomes" id="UP000750711">
    <property type="component" value="Unassembled WGS sequence"/>
</dbReference>
<gene>
    <name evidence="9" type="ORF">GP486_006283</name>
</gene>
<dbReference type="GO" id="GO:0007034">
    <property type="term" value="P:vacuolar transport"/>
    <property type="evidence" value="ECO:0007669"/>
    <property type="project" value="TreeGrafter"/>
</dbReference>
<dbReference type="PANTHER" id="PTHR46140">
    <property type="entry name" value="VACUOLAR TRANSPORTER CHAPERONE 1-RELATED"/>
    <property type="match status" value="1"/>
</dbReference>
<feature type="compositionally biased region" description="Polar residues" evidence="6">
    <location>
        <begin position="631"/>
        <end position="655"/>
    </location>
</feature>
<dbReference type="GO" id="GO:0000329">
    <property type="term" value="C:fungal-type vacuole membrane"/>
    <property type="evidence" value="ECO:0007669"/>
    <property type="project" value="TreeGrafter"/>
</dbReference>
<evidence type="ECO:0000256" key="3">
    <source>
        <dbReference type="ARBA" id="ARBA00022692"/>
    </source>
</evidence>
<comment type="subcellular location">
    <subcellularLocation>
        <location evidence="1">Vacuole membrane</location>
        <topology evidence="1">Multi-pass membrane protein</topology>
    </subcellularLocation>
</comment>
<protein>
    <recommendedName>
        <fullName evidence="8">SPX domain-containing protein</fullName>
    </recommendedName>
</protein>
<feature type="compositionally biased region" description="Pro residues" evidence="6">
    <location>
        <begin position="198"/>
        <end position="212"/>
    </location>
</feature>
<keyword evidence="5 7" id="KW-0472">Membrane</keyword>
<evidence type="ECO:0000256" key="4">
    <source>
        <dbReference type="ARBA" id="ARBA00022989"/>
    </source>
</evidence>
<dbReference type="InterPro" id="IPR051572">
    <property type="entry name" value="VTC_Complex_Subunit"/>
</dbReference>
<proteinExistence type="predicted"/>
<evidence type="ECO:0000259" key="8">
    <source>
        <dbReference type="PROSITE" id="PS51382"/>
    </source>
</evidence>
<dbReference type="CDD" id="cd14474">
    <property type="entry name" value="SPX_YDR089W"/>
    <property type="match status" value="1"/>
</dbReference>
<dbReference type="GO" id="GO:0033254">
    <property type="term" value="C:vacuolar transporter chaperone complex"/>
    <property type="evidence" value="ECO:0007669"/>
    <property type="project" value="TreeGrafter"/>
</dbReference>
<keyword evidence="3 7" id="KW-0812">Transmembrane</keyword>
<dbReference type="Pfam" id="PF09359">
    <property type="entry name" value="VTC"/>
    <property type="match status" value="1"/>
</dbReference>
<evidence type="ECO:0000256" key="1">
    <source>
        <dbReference type="ARBA" id="ARBA00004128"/>
    </source>
</evidence>
<dbReference type="Gene3D" id="3.20.100.30">
    <property type="entry name" value="VTC, catalytic tunnel domain"/>
    <property type="match status" value="1"/>
</dbReference>
<reference evidence="9" key="1">
    <citation type="submission" date="2021-03" db="EMBL/GenBank/DDBJ databases">
        <title>Comparative genomics and phylogenomic investigation of the class Geoglossomycetes provide insights into ecological specialization and systematics.</title>
        <authorList>
            <person name="Melie T."/>
            <person name="Pirro S."/>
            <person name="Miller A.N."/>
            <person name="Quandt A."/>
        </authorList>
    </citation>
    <scope>NUCLEOTIDE SEQUENCE</scope>
    <source>
        <strain evidence="9">CAQ_001_2017</strain>
    </source>
</reference>
<feature type="region of interest" description="Disordered" evidence="6">
    <location>
        <begin position="386"/>
        <end position="408"/>
    </location>
</feature>
<dbReference type="GO" id="GO:0042144">
    <property type="term" value="P:vacuole fusion, non-autophagic"/>
    <property type="evidence" value="ECO:0007669"/>
    <property type="project" value="TreeGrafter"/>
</dbReference>
<evidence type="ECO:0000313" key="9">
    <source>
        <dbReference type="EMBL" id="KAH0555773.1"/>
    </source>
</evidence>
<dbReference type="EMBL" id="JAGHQM010001365">
    <property type="protein sequence ID" value="KAH0555773.1"/>
    <property type="molecule type" value="Genomic_DNA"/>
</dbReference>
<keyword evidence="4 7" id="KW-1133">Transmembrane helix</keyword>
<evidence type="ECO:0000256" key="2">
    <source>
        <dbReference type="ARBA" id="ARBA00022554"/>
    </source>
</evidence>
<accession>A0A9P8IDU9</accession>
<feature type="region of interest" description="Disordered" evidence="6">
    <location>
        <begin position="303"/>
        <end position="327"/>
    </location>
</feature>
<dbReference type="PANTHER" id="PTHR46140:SF1">
    <property type="entry name" value="VACUOLAR TRANSPORTER CHAPERONE COMPLEX SUBUNIT 4-RELATED"/>
    <property type="match status" value="1"/>
</dbReference>
<feature type="region of interest" description="Disordered" evidence="6">
    <location>
        <begin position="622"/>
        <end position="674"/>
    </location>
</feature>
<feature type="transmembrane region" description="Helical" evidence="7">
    <location>
        <begin position="804"/>
        <end position="826"/>
    </location>
</feature>
<dbReference type="InterPro" id="IPR004331">
    <property type="entry name" value="SPX_dom"/>
</dbReference>
<feature type="transmembrane region" description="Helical" evidence="7">
    <location>
        <begin position="873"/>
        <end position="893"/>
    </location>
</feature>
<keyword evidence="2" id="KW-0926">Vacuole</keyword>
<feature type="domain" description="SPX" evidence="8">
    <location>
        <begin position="1"/>
        <end position="146"/>
    </location>
</feature>
<keyword evidence="10" id="KW-1185">Reference proteome</keyword>
<dbReference type="GO" id="GO:0006799">
    <property type="term" value="P:polyphosphate biosynthetic process"/>
    <property type="evidence" value="ECO:0007669"/>
    <property type="project" value="UniProtKB-ARBA"/>
</dbReference>
<sequence>MKYGQTLHQRSIPEWGSYNVEYNEIKHLIKVRTTRDQAHAISIPGRGNENAALNEFEEELYSELCEQHQRIDLFVASKSGEISRRLVLRARPNKSAITNAVHGITRAGEEIQSLSRFIGAQRLAFQKLLKKYKKWTGSPNLGKRFRQEILSQPTSFSNIDLEPLVAKWAAVLTAVREPFKDGVSLEPECGGRRVNLAPTPPLPPPPPPPPAPTKSKIKIPATRDTSRGENGTTSAGRSGVGTNAAHIHAVAENGSDVDLDTALATFPLGYPAGKATYWIHPDDLVQLQVLLLRHMRIRAVQGKVQTPTSPSPTTSRRSSLTWRSGFGTEERGDETGLVIFDDLKRFAEAQSAATISDVEDREGRAAGKAVASVRWCADSEAVVVAGPSPLDTPESANPSGQSRRGPRMAKLKKKYIAALFDPKQPYAQRRGSDLVAHGTESTESSVHSVEEVRAWLSRYEEVCPLVQVRSKRTRFHGANNSPFRGTWAALDRDIKMEKARLEEVGRIGNLTPPIEEGNLAFTASDDESAEFPYAVLEVRWEGEGEDDLISALDDSHLTERVRGFSIETHAVAVLYKPENMSPPFWLPALEKDIRKVPTSSKPHLRRSSHSGFASLMTADTSASVTSVTDDPNSTFTEAAPESSATSETDLLQSSPRGGVKKKRKRPYQEHPLRRLLDEEGYGTGERYWNEYDDGDEAPGDEPYTIIVNPNEPTGFPGMENVSKLKDIVVAKLQSASTKVMDWLPSSQKPGERQPLLGGYNVNRPLDDTDAEDNFSAERANFSRRYYSTIAEQEAQQILLVKENFLIHTYIACFSVSIFFLVLMYVLTITSRHRFHVSVDLGVIIGVIASLSFAVTGMGVMLVRKTRVGHAQRFIVLTTFGAICVASGVLLALVGSGG</sequence>
<feature type="compositionally biased region" description="Low complexity" evidence="6">
    <location>
        <begin position="306"/>
        <end position="324"/>
    </location>
</feature>
<dbReference type="AlphaFoldDB" id="A0A9P8IDU9"/>
<dbReference type="GO" id="GO:0016237">
    <property type="term" value="P:microautophagy"/>
    <property type="evidence" value="ECO:0007669"/>
    <property type="project" value="TreeGrafter"/>
</dbReference>
<evidence type="ECO:0000256" key="6">
    <source>
        <dbReference type="SAM" id="MobiDB-lite"/>
    </source>
</evidence>
<evidence type="ECO:0000313" key="10">
    <source>
        <dbReference type="Proteomes" id="UP000750711"/>
    </source>
</evidence>
<dbReference type="PROSITE" id="PS51382">
    <property type="entry name" value="SPX"/>
    <property type="match status" value="1"/>
</dbReference>
<feature type="transmembrane region" description="Helical" evidence="7">
    <location>
        <begin position="838"/>
        <end position="861"/>
    </location>
</feature>
<dbReference type="InterPro" id="IPR042267">
    <property type="entry name" value="VTC_sf"/>
</dbReference>